<organism evidence="1 2">
    <name type="scientific">Lysinibacillus zambalensis</name>
    <dbReference type="NCBI Taxonomy" id="3160866"/>
    <lineage>
        <taxon>Bacteria</taxon>
        <taxon>Bacillati</taxon>
        <taxon>Bacillota</taxon>
        <taxon>Bacilli</taxon>
        <taxon>Bacillales</taxon>
        <taxon>Bacillaceae</taxon>
        <taxon>Lysinibacillus</taxon>
    </lineage>
</organism>
<proteinExistence type="predicted"/>
<reference evidence="1 2" key="1">
    <citation type="submission" date="2024-06" db="EMBL/GenBank/DDBJ databases">
        <title>Lysinibacillus zambalefons sp. nov., a Novel Firmicute Isolated from the Poon Bato Zambales Hyperalkaline Spring.</title>
        <authorList>
            <person name="Aja J.A."/>
            <person name="Lazaro J.E.H."/>
            <person name="Llorin L.D."/>
            <person name="Lim K.R."/>
            <person name="Teodosio J."/>
            <person name="Dalisay D.S."/>
        </authorList>
    </citation>
    <scope>NUCLEOTIDE SEQUENCE [LARGE SCALE GENOMIC DNA]</scope>
    <source>
        <strain evidence="1 2">M3</strain>
    </source>
</reference>
<protein>
    <submittedName>
        <fullName evidence="1">Replication-relaxation family protein</fullName>
    </submittedName>
</protein>
<keyword evidence="2" id="KW-1185">Reference proteome</keyword>
<dbReference type="Pfam" id="PF13814">
    <property type="entry name" value="Replic_Relax"/>
    <property type="match status" value="1"/>
</dbReference>
<evidence type="ECO:0000313" key="2">
    <source>
        <dbReference type="Proteomes" id="UP001478862"/>
    </source>
</evidence>
<dbReference type="Proteomes" id="UP001478862">
    <property type="component" value="Unassembled WGS sequence"/>
</dbReference>
<name>A0ABV1MN22_9BACI</name>
<comment type="caution">
    <text evidence="1">The sequence shown here is derived from an EMBL/GenBank/DDBJ whole genome shotgun (WGS) entry which is preliminary data.</text>
</comment>
<sequence length="198" mass="23611">MRKKPLSNREESILLLLQKFDFLTRDQLNKYLRLGTIRNTNRVLNDLSKYLECVRNGYQSIYYLNREGRLYVGCDKVRKKGSHIEHTVMRNDMWLFQGCPSDWKNEMKIDNKKTSVIADAMFNKNGYSYFLEVDHLQTMQENRSKILRYKELMPNIALKLGHYPVLLWMTTTELRKKQIAEACIDLPNYKIYTINDVK</sequence>
<dbReference type="RefSeq" id="WP_349658670.1">
    <property type="nucleotide sequence ID" value="NZ_JBEGDG010000002.1"/>
</dbReference>
<evidence type="ECO:0000313" key="1">
    <source>
        <dbReference type="EMBL" id="MEQ6353918.1"/>
    </source>
</evidence>
<dbReference type="EMBL" id="JBEGDG010000002">
    <property type="protein sequence ID" value="MEQ6353918.1"/>
    <property type="molecule type" value="Genomic_DNA"/>
</dbReference>
<dbReference type="InterPro" id="IPR025855">
    <property type="entry name" value="Replic_Relax"/>
</dbReference>
<gene>
    <name evidence="1" type="ORF">ABNX05_04760</name>
</gene>
<accession>A0ABV1MN22</accession>